<evidence type="ECO:0000256" key="4">
    <source>
        <dbReference type="ARBA" id="ARBA00022969"/>
    </source>
</evidence>
<keyword evidence="8" id="KW-1185">Reference proteome</keyword>
<dbReference type="HOGENOM" id="CLU_126599_0_1_11"/>
<dbReference type="EMBL" id="JNBY01000086">
    <property type="protein sequence ID" value="KDN85183.1"/>
    <property type="molecule type" value="Genomic_DNA"/>
</dbReference>
<dbReference type="InterPro" id="IPR038658">
    <property type="entry name" value="SsgB_sf"/>
</dbReference>
<dbReference type="RefSeq" id="WP_035863123.1">
    <property type="nucleotide sequence ID" value="NZ_KK853997.1"/>
</dbReference>
<keyword evidence="3 7" id="KW-0132">Cell division</keyword>
<proteinExistence type="inferred from homology"/>
<evidence type="ECO:0000256" key="5">
    <source>
        <dbReference type="ARBA" id="ARBA00023210"/>
    </source>
</evidence>
<dbReference type="GO" id="GO:0000917">
    <property type="term" value="P:division septum assembly"/>
    <property type="evidence" value="ECO:0007669"/>
    <property type="project" value="UniProtKB-KW"/>
</dbReference>
<name>A0A066YUJ3_9ACTN</name>
<comment type="caution">
    <text evidence="7">The sequence shown here is derived from an EMBL/GenBank/DDBJ whole genome shotgun (WGS) entry which is preliminary data.</text>
</comment>
<comment type="similarity">
    <text evidence="2">Belongs to the SsgA family.</text>
</comment>
<dbReference type="GO" id="GO:0030428">
    <property type="term" value="C:cell septum"/>
    <property type="evidence" value="ECO:0007669"/>
    <property type="project" value="UniProtKB-SubCell"/>
</dbReference>
<organism evidence="7 8">
    <name type="scientific">Kitasatospora cheerisanensis KCTC 2395</name>
    <dbReference type="NCBI Taxonomy" id="1348663"/>
    <lineage>
        <taxon>Bacteria</taxon>
        <taxon>Bacillati</taxon>
        <taxon>Actinomycetota</taxon>
        <taxon>Actinomycetes</taxon>
        <taxon>Kitasatosporales</taxon>
        <taxon>Streptomycetaceae</taxon>
        <taxon>Kitasatospora</taxon>
    </lineage>
</organism>
<evidence type="ECO:0000256" key="3">
    <source>
        <dbReference type="ARBA" id="ARBA00022618"/>
    </source>
</evidence>
<dbReference type="PATRIC" id="fig|1348663.4.peg.2886"/>
<comment type="subcellular location">
    <subcellularLocation>
        <location evidence="1">Cell septum</location>
    </subcellularLocation>
</comment>
<gene>
    <name evidence="7" type="ORF">KCH_30020</name>
</gene>
<dbReference type="eggNOG" id="ENOG5032RFA">
    <property type="taxonomic scope" value="Bacteria"/>
</dbReference>
<sequence>MSAAPAPVEQTVQARLILGTHRSALLRVTLRYRCTDPLAVRMAFPAEYALDAAEPDPYDPNAPRDPHDPFDPVDAAGPAGPEIEWVFARQLLAAGLDLPAGEGDVRIRPAFGLRTMVELRSPEGVALLQFARNDLRRFLWRSHLAVPEGQELRHLDCDRALAQLLA</sequence>
<reference evidence="7 8" key="1">
    <citation type="submission" date="2014-05" db="EMBL/GenBank/DDBJ databases">
        <title>Draft Genome Sequence of Kitasatospora cheerisanensis KCTC 2395.</title>
        <authorList>
            <person name="Nam D.H."/>
        </authorList>
    </citation>
    <scope>NUCLEOTIDE SEQUENCE [LARGE SCALE GENOMIC DNA]</scope>
    <source>
        <strain evidence="7 8">KCTC 2395</strain>
    </source>
</reference>
<dbReference type="Proteomes" id="UP000027178">
    <property type="component" value="Unassembled WGS sequence"/>
</dbReference>
<protein>
    <submittedName>
        <fullName evidence="7">Putative sporulation and cell division protein</fullName>
    </submittedName>
</protein>
<evidence type="ECO:0000313" key="7">
    <source>
        <dbReference type="EMBL" id="KDN85183.1"/>
    </source>
</evidence>
<dbReference type="Gene3D" id="2.30.31.20">
    <property type="entry name" value="Sporulation-specific cell division protein SsgB"/>
    <property type="match status" value="1"/>
</dbReference>
<accession>A0A066YUJ3</accession>
<keyword evidence="5" id="KW-0717">Septation</keyword>
<dbReference type="GO" id="GO:0030435">
    <property type="term" value="P:sporulation resulting in formation of a cellular spore"/>
    <property type="evidence" value="ECO:0007669"/>
    <property type="project" value="UniProtKB-KW"/>
</dbReference>
<evidence type="ECO:0000256" key="1">
    <source>
        <dbReference type="ARBA" id="ARBA00004431"/>
    </source>
</evidence>
<dbReference type="Pfam" id="PF04686">
    <property type="entry name" value="SsgA"/>
    <property type="match status" value="1"/>
</dbReference>
<evidence type="ECO:0000313" key="8">
    <source>
        <dbReference type="Proteomes" id="UP000027178"/>
    </source>
</evidence>
<dbReference type="OrthoDB" id="3853096at2"/>
<dbReference type="AlphaFoldDB" id="A0A066YUJ3"/>
<dbReference type="InterPro" id="IPR006776">
    <property type="entry name" value="SsgB"/>
</dbReference>
<keyword evidence="6" id="KW-0131">Cell cycle</keyword>
<keyword evidence="4" id="KW-0749">Sporulation</keyword>
<evidence type="ECO:0000256" key="2">
    <source>
        <dbReference type="ARBA" id="ARBA00009323"/>
    </source>
</evidence>
<evidence type="ECO:0000256" key="6">
    <source>
        <dbReference type="ARBA" id="ARBA00023306"/>
    </source>
</evidence>